<feature type="domain" description="DUF2147" evidence="2">
    <location>
        <begin position="24"/>
        <end position="139"/>
    </location>
</feature>
<evidence type="ECO:0000313" key="3">
    <source>
        <dbReference type="EMBL" id="WCO00599.1"/>
    </source>
</evidence>
<feature type="signal peptide" evidence="1">
    <location>
        <begin position="1"/>
        <end position="19"/>
    </location>
</feature>
<keyword evidence="1" id="KW-0732">Signal</keyword>
<organism evidence="3 4">
    <name type="scientific">Psychroserpens ponticola</name>
    <dbReference type="NCBI Taxonomy" id="2932268"/>
    <lineage>
        <taxon>Bacteria</taxon>
        <taxon>Pseudomonadati</taxon>
        <taxon>Bacteroidota</taxon>
        <taxon>Flavobacteriia</taxon>
        <taxon>Flavobacteriales</taxon>
        <taxon>Flavobacteriaceae</taxon>
        <taxon>Psychroserpens</taxon>
    </lineage>
</organism>
<dbReference type="PANTHER" id="PTHR36919:SF3">
    <property type="entry name" value="BLL5882 PROTEIN"/>
    <property type="match status" value="1"/>
</dbReference>
<accession>A0ABY7RTZ6</accession>
<dbReference type="Proteomes" id="UP001202717">
    <property type="component" value="Chromosome"/>
</dbReference>
<dbReference type="EMBL" id="CP116221">
    <property type="protein sequence ID" value="WCO00599.1"/>
    <property type="molecule type" value="Genomic_DNA"/>
</dbReference>
<evidence type="ECO:0000313" key="4">
    <source>
        <dbReference type="Proteomes" id="UP001202717"/>
    </source>
</evidence>
<feature type="chain" id="PRO_5045426402" evidence="1">
    <location>
        <begin position="20"/>
        <end position="146"/>
    </location>
</feature>
<dbReference type="Gene3D" id="2.40.128.520">
    <property type="match status" value="1"/>
</dbReference>
<evidence type="ECO:0000259" key="2">
    <source>
        <dbReference type="Pfam" id="PF09917"/>
    </source>
</evidence>
<sequence>MRKLFFLILGFGMTFSLHAQDILGQWKTIDDQTGIEKSIVEIYKKNGKVFGKIIEIFDKSKRDLPCKFCDGDDYNKPILGLVIIKDMEAKGDAFKNGTITNPEDGKVYTCRLKLDEDDPNQLQVRGYVAFFYKTQYWVRINDIPDN</sequence>
<name>A0ABY7RTZ6_9FLAO</name>
<gene>
    <name evidence="3" type="ORF">MUN68_011035</name>
</gene>
<dbReference type="PANTHER" id="PTHR36919">
    <property type="entry name" value="BLR1215 PROTEIN"/>
    <property type="match status" value="1"/>
</dbReference>
<reference evidence="3 4" key="1">
    <citation type="submission" date="2023-01" db="EMBL/GenBank/DDBJ databases">
        <title>Psychroserpens ponticola sp. nov., isolated from seawater.</title>
        <authorList>
            <person name="Kristyanto S."/>
            <person name="Jung J."/>
            <person name="Kim J.M."/>
            <person name="Jeon C.O."/>
        </authorList>
    </citation>
    <scope>NUCLEOTIDE SEQUENCE [LARGE SCALE GENOMIC DNA]</scope>
    <source>
        <strain evidence="3 4">MSW6</strain>
    </source>
</reference>
<protein>
    <submittedName>
        <fullName evidence="3">DUF2147 domain-containing protein</fullName>
    </submittedName>
</protein>
<keyword evidence="4" id="KW-1185">Reference proteome</keyword>
<dbReference type="InterPro" id="IPR019223">
    <property type="entry name" value="DUF2147"/>
</dbReference>
<dbReference type="Pfam" id="PF09917">
    <property type="entry name" value="DUF2147"/>
    <property type="match status" value="1"/>
</dbReference>
<evidence type="ECO:0000256" key="1">
    <source>
        <dbReference type="SAM" id="SignalP"/>
    </source>
</evidence>
<dbReference type="RefSeq" id="WP_249996239.1">
    <property type="nucleotide sequence ID" value="NZ_CP116221.1"/>
</dbReference>
<proteinExistence type="predicted"/>